<dbReference type="GeneID" id="81592686"/>
<dbReference type="Proteomes" id="UP001213799">
    <property type="component" value="Unassembled WGS sequence"/>
</dbReference>
<evidence type="ECO:0000313" key="3">
    <source>
        <dbReference type="Proteomes" id="UP001213799"/>
    </source>
</evidence>
<keyword evidence="3" id="KW-1185">Reference proteome</keyword>
<reference evidence="2" key="1">
    <citation type="journal article" date="2023" name="IMA Fungus">
        <title>Comparative genomic study of the Penicillium genus elucidates a diverse pangenome and 15 lateral gene transfer events.</title>
        <authorList>
            <person name="Petersen C."/>
            <person name="Sorensen T."/>
            <person name="Nielsen M.R."/>
            <person name="Sondergaard T.E."/>
            <person name="Sorensen J.L."/>
            <person name="Fitzpatrick D.A."/>
            <person name="Frisvad J.C."/>
            <person name="Nielsen K.L."/>
        </authorList>
    </citation>
    <scope>NUCLEOTIDE SEQUENCE</scope>
    <source>
        <strain evidence="2">IBT 12815</strain>
    </source>
</reference>
<feature type="region of interest" description="Disordered" evidence="1">
    <location>
        <begin position="1"/>
        <end position="43"/>
    </location>
</feature>
<gene>
    <name evidence="2" type="ORF">N7537_011390</name>
</gene>
<dbReference type="EMBL" id="JAQJAE010000006">
    <property type="protein sequence ID" value="KAJ5588712.1"/>
    <property type="molecule type" value="Genomic_DNA"/>
</dbReference>
<reference evidence="2" key="2">
    <citation type="submission" date="2023-01" db="EMBL/GenBank/DDBJ databases">
        <authorList>
            <person name="Petersen C."/>
        </authorList>
    </citation>
    <scope>NUCLEOTIDE SEQUENCE</scope>
    <source>
        <strain evidence="2">IBT 12815</strain>
    </source>
</reference>
<dbReference type="RefSeq" id="XP_056747731.1">
    <property type="nucleotide sequence ID" value="XM_056902444.1"/>
</dbReference>
<sequence length="61" mass="6551">MPRIETWARRTGSVLQRKRPSSSTSPGKDANSTHQVGMSEKVISPLPKPKLLGVIFGGGYG</sequence>
<comment type="caution">
    <text evidence="2">The sequence shown here is derived from an EMBL/GenBank/DDBJ whole genome shotgun (WGS) entry which is preliminary data.</text>
</comment>
<dbReference type="AlphaFoldDB" id="A0AAD6DLR2"/>
<proteinExistence type="predicted"/>
<evidence type="ECO:0000313" key="2">
    <source>
        <dbReference type="EMBL" id="KAJ5588712.1"/>
    </source>
</evidence>
<protein>
    <submittedName>
        <fullName evidence="2">Uncharacterized protein</fullName>
    </submittedName>
</protein>
<name>A0AAD6DLR2_9EURO</name>
<accession>A0AAD6DLR2</accession>
<organism evidence="2 3">
    <name type="scientific">Penicillium hordei</name>
    <dbReference type="NCBI Taxonomy" id="40994"/>
    <lineage>
        <taxon>Eukaryota</taxon>
        <taxon>Fungi</taxon>
        <taxon>Dikarya</taxon>
        <taxon>Ascomycota</taxon>
        <taxon>Pezizomycotina</taxon>
        <taxon>Eurotiomycetes</taxon>
        <taxon>Eurotiomycetidae</taxon>
        <taxon>Eurotiales</taxon>
        <taxon>Aspergillaceae</taxon>
        <taxon>Penicillium</taxon>
    </lineage>
</organism>
<feature type="compositionally biased region" description="Polar residues" evidence="1">
    <location>
        <begin position="21"/>
        <end position="36"/>
    </location>
</feature>
<evidence type="ECO:0000256" key="1">
    <source>
        <dbReference type="SAM" id="MobiDB-lite"/>
    </source>
</evidence>